<proteinExistence type="predicted"/>
<feature type="domain" description="Metallo-beta-lactamase" evidence="4">
    <location>
        <begin position="51"/>
        <end position="249"/>
    </location>
</feature>
<comment type="caution">
    <text evidence="5">The sequence shown here is derived from an EMBL/GenBank/DDBJ whole genome shotgun (WGS) entry which is preliminary data.</text>
</comment>
<dbReference type="Pfam" id="PF12706">
    <property type="entry name" value="Lactamase_B_2"/>
    <property type="match status" value="1"/>
</dbReference>
<dbReference type="InterPro" id="IPR036866">
    <property type="entry name" value="RibonucZ/Hydroxyglut_hydro"/>
</dbReference>
<dbReference type="EMBL" id="JBHLVF010000033">
    <property type="protein sequence ID" value="MFC0393383.1"/>
    <property type="molecule type" value="Genomic_DNA"/>
</dbReference>
<dbReference type="PANTHER" id="PTHR42663">
    <property type="entry name" value="HYDROLASE C777.06C-RELATED-RELATED"/>
    <property type="match status" value="1"/>
</dbReference>
<dbReference type="RefSeq" id="WP_204821553.1">
    <property type="nucleotide sequence ID" value="NZ_JANHOF010000014.1"/>
</dbReference>
<dbReference type="Gene3D" id="3.60.15.10">
    <property type="entry name" value="Ribonuclease Z/Hydroxyacylglutathione hydrolase-like"/>
    <property type="match status" value="1"/>
</dbReference>
<protein>
    <submittedName>
        <fullName evidence="5">MBL fold metallo-hydrolase</fullName>
    </submittedName>
</protein>
<organism evidence="5 6">
    <name type="scientific">Paenibacillus mendelii</name>
    <dbReference type="NCBI Taxonomy" id="206163"/>
    <lineage>
        <taxon>Bacteria</taxon>
        <taxon>Bacillati</taxon>
        <taxon>Bacillota</taxon>
        <taxon>Bacilli</taxon>
        <taxon>Bacillales</taxon>
        <taxon>Paenibacillaceae</taxon>
        <taxon>Paenibacillus</taxon>
    </lineage>
</organism>
<reference evidence="5 6" key="1">
    <citation type="submission" date="2024-09" db="EMBL/GenBank/DDBJ databases">
        <authorList>
            <person name="Sun Q."/>
            <person name="Mori K."/>
        </authorList>
    </citation>
    <scope>NUCLEOTIDE SEQUENCE [LARGE SCALE GENOMIC DNA]</scope>
    <source>
        <strain evidence="5 6">CCM 4839</strain>
    </source>
</reference>
<evidence type="ECO:0000256" key="3">
    <source>
        <dbReference type="ARBA" id="ARBA00048505"/>
    </source>
</evidence>
<comment type="catalytic activity">
    <reaction evidence="3">
        <text>3',5'-cyclic UMP + H2O = UMP + H(+)</text>
        <dbReference type="Rhea" id="RHEA:70575"/>
        <dbReference type="ChEBI" id="CHEBI:15377"/>
        <dbReference type="ChEBI" id="CHEBI:15378"/>
        <dbReference type="ChEBI" id="CHEBI:57865"/>
        <dbReference type="ChEBI" id="CHEBI:184387"/>
    </reaction>
    <physiologicalReaction direction="left-to-right" evidence="3">
        <dbReference type="Rhea" id="RHEA:70576"/>
    </physiologicalReaction>
</comment>
<dbReference type="InterPro" id="IPR001279">
    <property type="entry name" value="Metallo-B-lactamas"/>
</dbReference>
<dbReference type="SUPFAM" id="SSF56281">
    <property type="entry name" value="Metallo-hydrolase/oxidoreductase"/>
    <property type="match status" value="1"/>
</dbReference>
<comment type="catalytic activity">
    <reaction evidence="1">
        <text>3',5'-cyclic CMP + H2O = CMP + H(+)</text>
        <dbReference type="Rhea" id="RHEA:72675"/>
        <dbReference type="ChEBI" id="CHEBI:15377"/>
        <dbReference type="ChEBI" id="CHEBI:15378"/>
        <dbReference type="ChEBI" id="CHEBI:58003"/>
        <dbReference type="ChEBI" id="CHEBI:60377"/>
    </reaction>
    <physiologicalReaction direction="left-to-right" evidence="1">
        <dbReference type="Rhea" id="RHEA:72676"/>
    </physiologicalReaction>
</comment>
<gene>
    <name evidence="5" type="ORF">ACFFJ8_18635</name>
</gene>
<keyword evidence="6" id="KW-1185">Reference proteome</keyword>
<evidence type="ECO:0000313" key="6">
    <source>
        <dbReference type="Proteomes" id="UP001589818"/>
    </source>
</evidence>
<dbReference type="Proteomes" id="UP001589818">
    <property type="component" value="Unassembled WGS sequence"/>
</dbReference>
<evidence type="ECO:0000256" key="1">
    <source>
        <dbReference type="ARBA" id="ARBA00034221"/>
    </source>
</evidence>
<name>A0ABV6JBT8_9BACL</name>
<evidence type="ECO:0000313" key="5">
    <source>
        <dbReference type="EMBL" id="MFC0393383.1"/>
    </source>
</evidence>
<evidence type="ECO:0000256" key="2">
    <source>
        <dbReference type="ARBA" id="ARBA00034301"/>
    </source>
</evidence>
<comment type="function">
    <text evidence="2">Counteracts the endogenous Pycsar antiviral defense system. Phosphodiesterase that enables metal-dependent hydrolysis of host cyclic nucleotide Pycsar defense signals such as cCMP and cUMP.</text>
</comment>
<sequence>MNTINNSLIFLGTGAAEAIPAFFCRCGYCEHARKHGGKDVRSRSAFRLNENVHIDLGPDLFHQLVKTGLDVHDLTDVLITHTHSDHLNFFEMLLKDCAVVTNGNKPVRIYVSETAYSWATGMFRQCVLGDYANDEQGYKQWQQRFPITALPYYEPASIGGYTVTPLKGTHGGYGEGEIAANYLITLPDRRIFYYASDTGYFFEETFTYLEKVKLDILVMECTFGGDESRGDYVKGHLDLKNFNLVLDRLLANGTIDQGTKVYATHINHKHPLHHDQLQDAFDRTSPVSVIVAFDGMAIE</sequence>
<evidence type="ECO:0000259" key="4">
    <source>
        <dbReference type="Pfam" id="PF12706"/>
    </source>
</evidence>
<dbReference type="PANTHER" id="PTHR42663:SF6">
    <property type="entry name" value="HYDROLASE C777.06C-RELATED"/>
    <property type="match status" value="1"/>
</dbReference>
<accession>A0ABV6JBT8</accession>